<dbReference type="Pfam" id="PF04972">
    <property type="entry name" value="BON"/>
    <property type="match status" value="1"/>
</dbReference>
<dbReference type="CDD" id="cd04586">
    <property type="entry name" value="CBS_pair_BON_assoc"/>
    <property type="match status" value="1"/>
</dbReference>
<dbReference type="InterPro" id="IPR017080">
    <property type="entry name" value="UCP036990_CBS_BON"/>
</dbReference>
<dbReference type="SUPFAM" id="SSF54631">
    <property type="entry name" value="CBS-domain pair"/>
    <property type="match status" value="1"/>
</dbReference>
<organism evidence="5 6">
    <name type="scientific">Actinocatenispora thailandica</name>
    <dbReference type="NCBI Taxonomy" id="227318"/>
    <lineage>
        <taxon>Bacteria</taxon>
        <taxon>Bacillati</taxon>
        <taxon>Actinomycetota</taxon>
        <taxon>Actinomycetes</taxon>
        <taxon>Micromonosporales</taxon>
        <taxon>Micromonosporaceae</taxon>
        <taxon>Actinocatenispora</taxon>
    </lineage>
</organism>
<name>A0A7R7DKR2_9ACTN</name>
<evidence type="ECO:0000313" key="6">
    <source>
        <dbReference type="Proteomes" id="UP000611640"/>
    </source>
</evidence>
<sequence>MTTTTVRDVMSAPVVTANEDTTYKQATELLLANRVGALPVLDGQGHVVGVVSESDLLAKVALVEDAVRPGLLTRRKRRHAQVKAASDRVTGLMSAPARAVSAGATVPQAARLMRDGKVKHLPVLDDAGLLVGIVARNDLLRDFLRSDRQIRAEVLRDVVRGALATDPSEVSVEVSDGVVTLSGQLERAAGIPIAVHLTWMISGVVDVVDKLVAARPEARPVPGPTPPYGPLRA</sequence>
<evidence type="ECO:0000259" key="4">
    <source>
        <dbReference type="PROSITE" id="PS51371"/>
    </source>
</evidence>
<dbReference type="Proteomes" id="UP000611640">
    <property type="component" value="Chromosome"/>
</dbReference>
<dbReference type="InterPro" id="IPR051257">
    <property type="entry name" value="Diverse_CBS-Domain"/>
</dbReference>
<dbReference type="Gene3D" id="3.10.580.10">
    <property type="entry name" value="CBS-domain"/>
    <property type="match status" value="1"/>
</dbReference>
<feature type="domain" description="CBS" evidence="4">
    <location>
        <begin position="10"/>
        <end position="67"/>
    </location>
</feature>
<dbReference type="EMBL" id="AP023355">
    <property type="protein sequence ID" value="BCJ33402.1"/>
    <property type="molecule type" value="Genomic_DNA"/>
</dbReference>
<dbReference type="PROSITE" id="PS50914">
    <property type="entry name" value="BON"/>
    <property type="match status" value="1"/>
</dbReference>
<reference evidence="5 6" key="1">
    <citation type="submission" date="2020-08" db="EMBL/GenBank/DDBJ databases">
        <title>Whole genome shotgun sequence of Actinocatenispora thailandica NBRC 105041.</title>
        <authorList>
            <person name="Komaki H."/>
            <person name="Tamura T."/>
        </authorList>
    </citation>
    <scope>NUCLEOTIDE SEQUENCE [LARGE SCALE GENOMIC DNA]</scope>
    <source>
        <strain evidence="5 6">NBRC 105041</strain>
    </source>
</reference>
<dbReference type="PROSITE" id="PS51371">
    <property type="entry name" value="CBS"/>
    <property type="match status" value="2"/>
</dbReference>
<evidence type="ECO:0000259" key="3">
    <source>
        <dbReference type="PROSITE" id="PS50914"/>
    </source>
</evidence>
<dbReference type="PIRSF" id="PIRSF036990">
    <property type="entry name" value="UCP036990_CBS_BON"/>
    <property type="match status" value="1"/>
</dbReference>
<keyword evidence="6" id="KW-1185">Reference proteome</keyword>
<dbReference type="PANTHER" id="PTHR43080">
    <property type="entry name" value="CBS DOMAIN-CONTAINING PROTEIN CBSX3, MITOCHONDRIAL"/>
    <property type="match status" value="1"/>
</dbReference>
<evidence type="ECO:0000256" key="1">
    <source>
        <dbReference type="ARBA" id="ARBA00023122"/>
    </source>
</evidence>
<gene>
    <name evidence="5" type="ORF">Athai_09050</name>
</gene>
<protein>
    <recommendedName>
        <fullName evidence="7">CBS domain-containing protein</fullName>
    </recommendedName>
</protein>
<dbReference type="Pfam" id="PF00571">
    <property type="entry name" value="CBS"/>
    <property type="match status" value="2"/>
</dbReference>
<accession>A0A7R7DKR2</accession>
<dbReference type="PANTHER" id="PTHR43080:SF29">
    <property type="entry name" value="OS02G0818000 PROTEIN"/>
    <property type="match status" value="1"/>
</dbReference>
<feature type="domain" description="CBS" evidence="4">
    <location>
        <begin position="93"/>
        <end position="150"/>
    </location>
</feature>
<dbReference type="InterPro" id="IPR000644">
    <property type="entry name" value="CBS_dom"/>
</dbReference>
<evidence type="ECO:0008006" key="7">
    <source>
        <dbReference type="Google" id="ProtNLM"/>
    </source>
</evidence>
<dbReference type="RefSeq" id="WP_203960297.1">
    <property type="nucleotide sequence ID" value="NZ_AP023355.1"/>
</dbReference>
<evidence type="ECO:0000256" key="2">
    <source>
        <dbReference type="PROSITE-ProRule" id="PRU00703"/>
    </source>
</evidence>
<dbReference type="SMART" id="SM00116">
    <property type="entry name" value="CBS"/>
    <property type="match status" value="2"/>
</dbReference>
<dbReference type="InterPro" id="IPR007055">
    <property type="entry name" value="BON_dom"/>
</dbReference>
<dbReference type="Gene3D" id="3.30.1340.30">
    <property type="match status" value="1"/>
</dbReference>
<dbReference type="AlphaFoldDB" id="A0A7R7DKR2"/>
<evidence type="ECO:0000313" key="5">
    <source>
        <dbReference type="EMBL" id="BCJ33402.1"/>
    </source>
</evidence>
<dbReference type="KEGG" id="atl:Athai_09050"/>
<feature type="domain" description="BON" evidence="3">
    <location>
        <begin position="146"/>
        <end position="215"/>
    </location>
</feature>
<keyword evidence="1 2" id="KW-0129">CBS domain</keyword>
<proteinExistence type="predicted"/>
<dbReference type="InterPro" id="IPR046342">
    <property type="entry name" value="CBS_dom_sf"/>
</dbReference>